<dbReference type="PROSITE" id="PS00194">
    <property type="entry name" value="THIOREDOXIN_1"/>
    <property type="match status" value="1"/>
</dbReference>
<evidence type="ECO:0000256" key="1">
    <source>
        <dbReference type="ARBA" id="ARBA00004196"/>
    </source>
</evidence>
<dbReference type="InterPro" id="IPR013740">
    <property type="entry name" value="Redoxin"/>
</dbReference>
<keyword evidence="7" id="KW-1185">Reference proteome</keyword>
<dbReference type="EMBL" id="JAGSSV010000029">
    <property type="protein sequence ID" value="MBR7890104.1"/>
    <property type="molecule type" value="Genomic_DNA"/>
</dbReference>
<feature type="signal peptide" evidence="4">
    <location>
        <begin position="1"/>
        <end position="25"/>
    </location>
</feature>
<evidence type="ECO:0000256" key="3">
    <source>
        <dbReference type="ARBA" id="ARBA00023284"/>
    </source>
</evidence>
<comment type="caution">
    <text evidence="6">The sequence shown here is derived from an EMBL/GenBank/DDBJ whole genome shotgun (WGS) entry which is preliminary data.</text>
</comment>
<dbReference type="InterPro" id="IPR017937">
    <property type="entry name" value="Thioredoxin_CS"/>
</dbReference>
<keyword evidence="4" id="KW-0732">Signal</keyword>
<dbReference type="Proteomes" id="UP000679722">
    <property type="component" value="Unassembled WGS sequence"/>
</dbReference>
<evidence type="ECO:0000259" key="5">
    <source>
        <dbReference type="PROSITE" id="PS51352"/>
    </source>
</evidence>
<organism evidence="6 7">
    <name type="scientific">Marinomonas vulgaris</name>
    <dbReference type="NCBI Taxonomy" id="2823372"/>
    <lineage>
        <taxon>Bacteria</taxon>
        <taxon>Pseudomonadati</taxon>
        <taxon>Pseudomonadota</taxon>
        <taxon>Gammaproteobacteria</taxon>
        <taxon>Oceanospirillales</taxon>
        <taxon>Oceanospirillaceae</taxon>
        <taxon>Marinomonas</taxon>
    </lineage>
</organism>
<dbReference type="RefSeq" id="WP_211537522.1">
    <property type="nucleotide sequence ID" value="NZ_JAGSSV010000029.1"/>
</dbReference>
<reference evidence="7" key="1">
    <citation type="submission" date="2023-07" db="EMBL/GenBank/DDBJ databases">
        <title>Marinomonas vulgaris A79, complete genome.</title>
        <authorList>
            <person name="Ying J.-J."/>
        </authorList>
    </citation>
    <scope>NUCLEOTIDE SEQUENCE [LARGE SCALE GENOMIC DNA]</scope>
    <source>
        <strain evidence="7">A79</strain>
    </source>
</reference>
<dbReference type="PROSITE" id="PS51352">
    <property type="entry name" value="THIOREDOXIN_2"/>
    <property type="match status" value="1"/>
</dbReference>
<evidence type="ECO:0000256" key="2">
    <source>
        <dbReference type="ARBA" id="ARBA00022748"/>
    </source>
</evidence>
<keyword evidence="2" id="KW-0201">Cytochrome c-type biogenesis</keyword>
<dbReference type="PANTHER" id="PTHR42852:SF18">
    <property type="entry name" value="CHROMOSOME UNDETERMINED SCAFFOLD_47, WHOLE GENOME SHOTGUN SEQUENCE"/>
    <property type="match status" value="1"/>
</dbReference>
<feature type="domain" description="Thioredoxin" evidence="5">
    <location>
        <begin position="31"/>
        <end position="177"/>
    </location>
</feature>
<dbReference type="InterPro" id="IPR036249">
    <property type="entry name" value="Thioredoxin-like_sf"/>
</dbReference>
<dbReference type="Gene3D" id="3.40.30.10">
    <property type="entry name" value="Glutaredoxin"/>
    <property type="match status" value="1"/>
</dbReference>
<dbReference type="InterPro" id="IPR013766">
    <property type="entry name" value="Thioredoxin_domain"/>
</dbReference>
<feature type="chain" id="PRO_5046778590" evidence="4">
    <location>
        <begin position="26"/>
        <end position="177"/>
    </location>
</feature>
<accession>A0ABS5HF64</accession>
<dbReference type="CDD" id="cd02966">
    <property type="entry name" value="TlpA_like_family"/>
    <property type="match status" value="1"/>
</dbReference>
<evidence type="ECO:0000256" key="4">
    <source>
        <dbReference type="SAM" id="SignalP"/>
    </source>
</evidence>
<dbReference type="SUPFAM" id="SSF52833">
    <property type="entry name" value="Thioredoxin-like"/>
    <property type="match status" value="1"/>
</dbReference>
<protein>
    <submittedName>
        <fullName evidence="6">TlpA family protein disulfide reductase</fullName>
    </submittedName>
</protein>
<sequence length="177" mass="19686">MVIKTRLITAAALCCGLLFSVAASASRLIPIEEAKNTPHASLPLPQYQGGTLSLQSVNDQVLLVDFWASWCGPCRESFPWMSDIQAKYKTQGLKVIAINLDQDKNQALNFLKKYPPGFTVLFDNKAAMPDRFGVIGMPTSYLVDREGRIRAVHTGFHQDQLGNYEQLITQLLAENKD</sequence>
<dbReference type="InterPro" id="IPR050553">
    <property type="entry name" value="Thioredoxin_ResA/DsbE_sf"/>
</dbReference>
<evidence type="ECO:0000313" key="6">
    <source>
        <dbReference type="EMBL" id="MBR7890104.1"/>
    </source>
</evidence>
<name>A0ABS5HF64_9GAMM</name>
<gene>
    <name evidence="6" type="ORF">J9B83_14415</name>
</gene>
<keyword evidence="3" id="KW-0676">Redox-active center</keyword>
<evidence type="ECO:0000313" key="7">
    <source>
        <dbReference type="Proteomes" id="UP000679722"/>
    </source>
</evidence>
<proteinExistence type="predicted"/>
<dbReference type="Pfam" id="PF08534">
    <property type="entry name" value="Redoxin"/>
    <property type="match status" value="1"/>
</dbReference>
<dbReference type="PANTHER" id="PTHR42852">
    <property type="entry name" value="THIOL:DISULFIDE INTERCHANGE PROTEIN DSBE"/>
    <property type="match status" value="1"/>
</dbReference>
<comment type="subcellular location">
    <subcellularLocation>
        <location evidence="1">Cell envelope</location>
    </subcellularLocation>
</comment>